<reference evidence="3 4" key="1">
    <citation type="journal article" date="2016" name="Nat. Commun.">
        <title>Thousands of microbial genomes shed light on interconnected biogeochemical processes in an aquifer system.</title>
        <authorList>
            <person name="Anantharaman K."/>
            <person name="Brown C.T."/>
            <person name="Hug L.A."/>
            <person name="Sharon I."/>
            <person name="Castelle C.J."/>
            <person name="Probst A.J."/>
            <person name="Thomas B.C."/>
            <person name="Singh A."/>
            <person name="Wilkins M.J."/>
            <person name="Karaoz U."/>
            <person name="Brodie E.L."/>
            <person name="Williams K.H."/>
            <person name="Hubbard S.S."/>
            <person name="Banfield J.F."/>
        </authorList>
    </citation>
    <scope>NUCLEOTIDE SEQUENCE [LARGE SCALE GENOMIC DNA]</scope>
</reference>
<dbReference type="InterPro" id="IPR003768">
    <property type="entry name" value="ScpA"/>
</dbReference>
<comment type="caution">
    <text evidence="3">The sequence shown here is derived from an EMBL/GenBank/DDBJ whole genome shotgun (WGS) entry which is preliminary data.</text>
</comment>
<dbReference type="AlphaFoldDB" id="A0A1F5VVS4"/>
<dbReference type="GO" id="GO:0005737">
    <property type="term" value="C:cytoplasm"/>
    <property type="evidence" value="ECO:0007669"/>
    <property type="project" value="UniProtKB-SubCell"/>
</dbReference>
<evidence type="ECO:0000313" key="3">
    <source>
        <dbReference type="EMBL" id="OGF67458.1"/>
    </source>
</evidence>
<dbReference type="PANTHER" id="PTHR33969">
    <property type="entry name" value="SEGREGATION AND CONDENSATION PROTEIN A"/>
    <property type="match status" value="1"/>
</dbReference>
<comment type="subcellular location">
    <subcellularLocation>
        <location evidence="2">Cytoplasm</location>
    </subcellularLocation>
    <text evidence="2">Associated with two foci at the outer edges of the nucleoid region in young cells, and at four foci within both cell halves in older cells.</text>
</comment>
<keyword evidence="2" id="KW-0131">Cell cycle</keyword>
<dbReference type="GO" id="GO:0006260">
    <property type="term" value="P:DNA replication"/>
    <property type="evidence" value="ECO:0007669"/>
    <property type="project" value="UniProtKB-UniRule"/>
</dbReference>
<dbReference type="STRING" id="1817863.A2Y62_14255"/>
<keyword evidence="2" id="KW-0159">Chromosome partition</keyword>
<dbReference type="InterPro" id="IPR023093">
    <property type="entry name" value="ScpA-like_C"/>
</dbReference>
<dbReference type="Gene3D" id="6.10.250.2410">
    <property type="match status" value="1"/>
</dbReference>
<protein>
    <recommendedName>
        <fullName evidence="1 2">Segregation and condensation protein A</fullName>
    </recommendedName>
</protein>
<dbReference type="PANTHER" id="PTHR33969:SF2">
    <property type="entry name" value="SEGREGATION AND CONDENSATION PROTEIN A"/>
    <property type="match status" value="1"/>
</dbReference>
<dbReference type="GO" id="GO:0007059">
    <property type="term" value="P:chromosome segregation"/>
    <property type="evidence" value="ECO:0007669"/>
    <property type="project" value="UniProtKB-UniRule"/>
</dbReference>
<evidence type="ECO:0000313" key="4">
    <source>
        <dbReference type="Proteomes" id="UP000178943"/>
    </source>
</evidence>
<sequence>MEKEPQSQENIFNIKLALFEGPIDLLLYLIKKNEIDIYDIPIAQITEQFLQYIEFMKILAIDIATEYIVMAAYLIHLKSCMLLPANTLNAEELAGDEDPRMPLVRQLLAYKELQKATATIEEMYEQQKLIYFREPEEEDQKPILLEELSVNSLVFSFFEILKKKKQDILHIPADSIRMEDSINDIMSLLKRKKFLRLSELIVSKRIIEIVSLFMAILELIKQKRIKAFQNEEFSDIFIISKRRAKTLRLVKD</sequence>
<dbReference type="Gene3D" id="1.10.10.580">
    <property type="entry name" value="Structural maintenance of chromosome 1. Chain E"/>
    <property type="match status" value="1"/>
</dbReference>
<gene>
    <name evidence="2" type="primary">scpA</name>
    <name evidence="3" type="ORF">A2Y62_14255</name>
</gene>
<dbReference type="HAMAP" id="MF_01805">
    <property type="entry name" value="ScpA"/>
    <property type="match status" value="1"/>
</dbReference>
<comment type="similarity">
    <text evidence="2">Belongs to the ScpA family.</text>
</comment>
<evidence type="ECO:0000256" key="1">
    <source>
        <dbReference type="ARBA" id="ARBA00044777"/>
    </source>
</evidence>
<dbReference type="Pfam" id="PF02616">
    <property type="entry name" value="SMC_ScpA"/>
    <property type="match status" value="1"/>
</dbReference>
<comment type="function">
    <text evidence="2">Participates in chromosomal partition during cell division. May act via the formation of a condensin-like complex containing Smc and ScpB that pull DNA away from mid-cell into both cell halves.</text>
</comment>
<comment type="subunit">
    <text evidence="2">Component of a cohesin-like complex composed of ScpA, ScpB and the Smc homodimer, in which ScpA and ScpB bind to the head domain of Smc. The presence of the three proteins is required for the association of the complex with DNA.</text>
</comment>
<proteinExistence type="inferred from homology"/>
<dbReference type="Proteomes" id="UP000178943">
    <property type="component" value="Unassembled WGS sequence"/>
</dbReference>
<keyword evidence="2" id="KW-0963">Cytoplasm</keyword>
<organism evidence="3 4">
    <name type="scientific">Candidatus Fischerbacteria bacterium RBG_13_37_8</name>
    <dbReference type="NCBI Taxonomy" id="1817863"/>
    <lineage>
        <taxon>Bacteria</taxon>
        <taxon>Candidatus Fischeribacteriota</taxon>
    </lineage>
</organism>
<keyword evidence="2" id="KW-0132">Cell division</keyword>
<dbReference type="GO" id="GO:0051301">
    <property type="term" value="P:cell division"/>
    <property type="evidence" value="ECO:0007669"/>
    <property type="project" value="UniProtKB-KW"/>
</dbReference>
<evidence type="ECO:0000256" key="2">
    <source>
        <dbReference type="HAMAP-Rule" id="MF_01805"/>
    </source>
</evidence>
<name>A0A1F5VVS4_9BACT</name>
<accession>A0A1F5VVS4</accession>
<dbReference type="EMBL" id="MFGW01000050">
    <property type="protein sequence ID" value="OGF67458.1"/>
    <property type="molecule type" value="Genomic_DNA"/>
</dbReference>